<protein>
    <submittedName>
        <fullName evidence="1">Uncharacterized protein</fullName>
    </submittedName>
</protein>
<dbReference type="EMBL" id="CP122979">
    <property type="protein sequence ID" value="WGI36930.1"/>
    <property type="molecule type" value="Genomic_DNA"/>
</dbReference>
<dbReference type="Proteomes" id="UP001179842">
    <property type="component" value="Chromosome"/>
</dbReference>
<accession>A0ABY8LVU9</accession>
<organism evidence="1 2">
    <name type="scientific">Mesomycoplasma lagogenitalium</name>
    <dbReference type="NCBI Taxonomy" id="171286"/>
    <lineage>
        <taxon>Bacteria</taxon>
        <taxon>Bacillati</taxon>
        <taxon>Mycoplasmatota</taxon>
        <taxon>Mycoplasmoidales</taxon>
        <taxon>Metamycoplasmataceae</taxon>
        <taxon>Mesomycoplasma</taxon>
    </lineage>
</organism>
<gene>
    <name evidence="1" type="ORF">QEG99_01450</name>
</gene>
<proteinExistence type="predicted"/>
<evidence type="ECO:0000313" key="2">
    <source>
        <dbReference type="Proteomes" id="UP001179842"/>
    </source>
</evidence>
<evidence type="ECO:0000313" key="1">
    <source>
        <dbReference type="EMBL" id="WGI36930.1"/>
    </source>
</evidence>
<sequence>MENKLLIRIKESLANFDCSEEEITLALSKMTLNGNYEMLFQTALKIIFAYRFEKRNGRFKFMLLKWAIKNKKFFQNFITYIDNHHLPSFSNWKTDNLPAIKSVSEFENSFDLPTLNF</sequence>
<reference evidence="1" key="1">
    <citation type="submission" date="2023-04" db="EMBL/GenBank/DDBJ databases">
        <title>Completed genome of Mycoplasma lagogenitalium type strain 12MS.</title>
        <authorList>
            <person name="Spergser J."/>
        </authorList>
    </citation>
    <scope>NUCLEOTIDE SEQUENCE</scope>
    <source>
        <strain evidence="1">12MS</strain>
    </source>
</reference>
<dbReference type="RefSeq" id="WP_280102233.1">
    <property type="nucleotide sequence ID" value="NZ_CP122979.1"/>
</dbReference>
<name>A0ABY8LVU9_9BACT</name>
<keyword evidence="2" id="KW-1185">Reference proteome</keyword>